<dbReference type="EC" id="1.8.4.11" evidence="4"/>
<feature type="domain" description="Peptide methionine sulphoxide reductase MsrA" evidence="5">
    <location>
        <begin position="7"/>
        <end position="154"/>
    </location>
</feature>
<feature type="active site" evidence="4">
    <location>
        <position position="14"/>
    </location>
</feature>
<keyword evidence="7" id="KW-1185">Reference proteome</keyword>
<dbReference type="Pfam" id="PF01625">
    <property type="entry name" value="PMSR"/>
    <property type="match status" value="1"/>
</dbReference>
<dbReference type="Gene3D" id="3.30.1060.10">
    <property type="entry name" value="Peptide methionine sulphoxide reductase MsrA"/>
    <property type="match status" value="1"/>
</dbReference>
<dbReference type="HAMAP" id="MF_01401">
    <property type="entry name" value="MsrA"/>
    <property type="match status" value="1"/>
</dbReference>
<reference evidence="6" key="2">
    <citation type="submission" date="2023-01" db="EMBL/GenBank/DDBJ databases">
        <title>Draft genome sequence of Sneathiella chinensis strain NBRC 103408.</title>
        <authorList>
            <person name="Sun Q."/>
            <person name="Mori K."/>
        </authorList>
    </citation>
    <scope>NUCLEOTIDE SEQUENCE</scope>
    <source>
        <strain evidence="6">NBRC 103408</strain>
    </source>
</reference>
<evidence type="ECO:0000256" key="4">
    <source>
        <dbReference type="HAMAP-Rule" id="MF_01401"/>
    </source>
</evidence>
<dbReference type="InterPro" id="IPR050162">
    <property type="entry name" value="MsrA_MetSO_reductase"/>
</dbReference>
<protein>
    <recommendedName>
        <fullName evidence="4">Peptide methionine sulfoxide reductase MsrA</fullName>
        <shortName evidence="4">Protein-methionine-S-oxide reductase</shortName>
        <ecNumber evidence="4">1.8.4.11</ecNumber>
    </recommendedName>
    <alternativeName>
        <fullName evidence="4">Peptide-methionine (S)-S-oxide reductase</fullName>
        <shortName evidence="4">Peptide Met(O) reductase</shortName>
    </alternativeName>
</protein>
<gene>
    <name evidence="4" type="primary">msrA</name>
    <name evidence="6" type="ORF">GCM10007924_05130</name>
</gene>
<reference evidence="6" key="1">
    <citation type="journal article" date="2014" name="Int. J. Syst. Evol. Microbiol.">
        <title>Complete genome of a new Firmicutes species belonging to the dominant human colonic microbiota ('Ruminococcus bicirculans') reveals two chromosomes and a selective capacity to utilize plant glucans.</title>
        <authorList>
            <consortium name="NISC Comparative Sequencing Program"/>
            <person name="Wegmann U."/>
            <person name="Louis P."/>
            <person name="Goesmann A."/>
            <person name="Henrissat B."/>
            <person name="Duncan S.H."/>
            <person name="Flint H.J."/>
        </authorList>
    </citation>
    <scope>NUCLEOTIDE SEQUENCE</scope>
    <source>
        <strain evidence="6">NBRC 103408</strain>
    </source>
</reference>
<dbReference type="RefSeq" id="WP_169559305.1">
    <property type="nucleotide sequence ID" value="NZ_BSNF01000001.1"/>
</dbReference>
<comment type="catalytic activity">
    <reaction evidence="2 4">
        <text>L-methionyl-[protein] + [thioredoxin]-disulfide + H2O = L-methionyl-(S)-S-oxide-[protein] + [thioredoxin]-dithiol</text>
        <dbReference type="Rhea" id="RHEA:14217"/>
        <dbReference type="Rhea" id="RHEA-COMP:10698"/>
        <dbReference type="Rhea" id="RHEA-COMP:10700"/>
        <dbReference type="Rhea" id="RHEA-COMP:12313"/>
        <dbReference type="Rhea" id="RHEA-COMP:12315"/>
        <dbReference type="ChEBI" id="CHEBI:15377"/>
        <dbReference type="ChEBI" id="CHEBI:16044"/>
        <dbReference type="ChEBI" id="CHEBI:29950"/>
        <dbReference type="ChEBI" id="CHEBI:44120"/>
        <dbReference type="ChEBI" id="CHEBI:50058"/>
        <dbReference type="EC" id="1.8.4.11"/>
    </reaction>
</comment>
<dbReference type="InterPro" id="IPR036509">
    <property type="entry name" value="Met_Sox_Rdtase_MsrA_sf"/>
</dbReference>
<comment type="catalytic activity">
    <reaction evidence="3 4">
        <text>[thioredoxin]-disulfide + L-methionine + H2O = L-methionine (S)-S-oxide + [thioredoxin]-dithiol</text>
        <dbReference type="Rhea" id="RHEA:19993"/>
        <dbReference type="Rhea" id="RHEA-COMP:10698"/>
        <dbReference type="Rhea" id="RHEA-COMP:10700"/>
        <dbReference type="ChEBI" id="CHEBI:15377"/>
        <dbReference type="ChEBI" id="CHEBI:29950"/>
        <dbReference type="ChEBI" id="CHEBI:50058"/>
        <dbReference type="ChEBI" id="CHEBI:57844"/>
        <dbReference type="ChEBI" id="CHEBI:58772"/>
        <dbReference type="EC" id="1.8.4.11"/>
    </reaction>
</comment>
<evidence type="ECO:0000259" key="5">
    <source>
        <dbReference type="Pfam" id="PF01625"/>
    </source>
</evidence>
<dbReference type="NCBIfam" id="TIGR00401">
    <property type="entry name" value="msrA"/>
    <property type="match status" value="1"/>
</dbReference>
<evidence type="ECO:0000313" key="7">
    <source>
        <dbReference type="Proteomes" id="UP001161409"/>
    </source>
</evidence>
<dbReference type="PANTHER" id="PTHR42799:SF2">
    <property type="entry name" value="MITOCHONDRIAL PEPTIDE METHIONINE SULFOXIDE REDUCTASE"/>
    <property type="match status" value="1"/>
</dbReference>
<sequence length="161" mass="17910">MAEKSETAYFAAGCFWGVEAGFRALPGVVSTGVGYMGGDVPFPDYDAVCSGLTGHAETVAVDFNPALISYSDLLDHFWASHNPTRKNRQGPDVGPQYRSALFPMNDRQMAEAQASLALQRSRLWFWQRIFTEISPAGDFYPAEEWHQQYLEKRGRGIPVQG</sequence>
<dbReference type="InterPro" id="IPR002569">
    <property type="entry name" value="Met_Sox_Rdtase_MsrA_dom"/>
</dbReference>
<dbReference type="Proteomes" id="UP001161409">
    <property type="component" value="Unassembled WGS sequence"/>
</dbReference>
<keyword evidence="1 4" id="KW-0560">Oxidoreductase</keyword>
<evidence type="ECO:0000313" key="6">
    <source>
        <dbReference type="EMBL" id="GLQ05292.1"/>
    </source>
</evidence>
<evidence type="ECO:0000256" key="2">
    <source>
        <dbReference type="ARBA" id="ARBA00047806"/>
    </source>
</evidence>
<organism evidence="6 7">
    <name type="scientific">Sneathiella chinensis</name>
    <dbReference type="NCBI Taxonomy" id="349750"/>
    <lineage>
        <taxon>Bacteria</taxon>
        <taxon>Pseudomonadati</taxon>
        <taxon>Pseudomonadota</taxon>
        <taxon>Alphaproteobacteria</taxon>
        <taxon>Sneathiellales</taxon>
        <taxon>Sneathiellaceae</taxon>
        <taxon>Sneathiella</taxon>
    </lineage>
</organism>
<proteinExistence type="inferred from homology"/>
<name>A0ABQ5U1S3_9PROT</name>
<dbReference type="PANTHER" id="PTHR42799">
    <property type="entry name" value="MITOCHONDRIAL PEPTIDE METHIONINE SULFOXIDE REDUCTASE"/>
    <property type="match status" value="1"/>
</dbReference>
<comment type="function">
    <text evidence="4">Has an important function as a repair enzyme for proteins that have been inactivated by oxidation. Catalyzes the reversible oxidation-reduction of methionine sulfoxide in proteins to methionine.</text>
</comment>
<evidence type="ECO:0000256" key="1">
    <source>
        <dbReference type="ARBA" id="ARBA00023002"/>
    </source>
</evidence>
<dbReference type="SUPFAM" id="SSF55068">
    <property type="entry name" value="Peptide methionine sulfoxide reductase"/>
    <property type="match status" value="1"/>
</dbReference>
<dbReference type="EMBL" id="BSNF01000001">
    <property type="protein sequence ID" value="GLQ05292.1"/>
    <property type="molecule type" value="Genomic_DNA"/>
</dbReference>
<comment type="similarity">
    <text evidence="4">Belongs to the MsrA Met sulfoxide reductase family.</text>
</comment>
<comment type="caution">
    <text evidence="6">The sequence shown here is derived from an EMBL/GenBank/DDBJ whole genome shotgun (WGS) entry which is preliminary data.</text>
</comment>
<accession>A0ABQ5U1S3</accession>
<evidence type="ECO:0000256" key="3">
    <source>
        <dbReference type="ARBA" id="ARBA00048782"/>
    </source>
</evidence>